<proteinExistence type="predicted"/>
<gene>
    <name evidence="1" type="ORF">B0H16DRAFT_1880443</name>
</gene>
<reference evidence="1" key="1">
    <citation type="submission" date="2023-03" db="EMBL/GenBank/DDBJ databases">
        <title>Massive genome expansion in bonnet fungi (Mycena s.s.) driven by repeated elements and novel gene families across ecological guilds.</title>
        <authorList>
            <consortium name="Lawrence Berkeley National Laboratory"/>
            <person name="Harder C.B."/>
            <person name="Miyauchi S."/>
            <person name="Viragh M."/>
            <person name="Kuo A."/>
            <person name="Thoen E."/>
            <person name="Andreopoulos B."/>
            <person name="Lu D."/>
            <person name="Skrede I."/>
            <person name="Drula E."/>
            <person name="Henrissat B."/>
            <person name="Morin E."/>
            <person name="Kohler A."/>
            <person name="Barry K."/>
            <person name="LaButti K."/>
            <person name="Morin E."/>
            <person name="Salamov A."/>
            <person name="Lipzen A."/>
            <person name="Mereny Z."/>
            <person name="Hegedus B."/>
            <person name="Baldrian P."/>
            <person name="Stursova M."/>
            <person name="Weitz H."/>
            <person name="Taylor A."/>
            <person name="Grigoriev I.V."/>
            <person name="Nagy L.G."/>
            <person name="Martin F."/>
            <person name="Kauserud H."/>
        </authorList>
    </citation>
    <scope>NUCLEOTIDE SEQUENCE</scope>
    <source>
        <strain evidence="1">CBHHK182m</strain>
    </source>
</reference>
<name>A0AAD7JZY1_9AGAR</name>
<evidence type="ECO:0000313" key="2">
    <source>
        <dbReference type="Proteomes" id="UP001215598"/>
    </source>
</evidence>
<sequence length="162" mass="17634">MEPEDSEPYLNTSYLDATITTTDTKAAGPTPPPPLRTRNAVVALNHIHRHRKGIREAVVISAGHVAHPAAYLKHTMRDRIQGWPLVEANGCIFAVLPEGPLTAHLHWLHADPVGWNMARVGPSSTRTGISLPCSPVDLIPPPTPLPSPAHLTCSLCRQRLHD</sequence>
<feature type="non-terminal residue" evidence="1">
    <location>
        <position position="1"/>
    </location>
</feature>
<keyword evidence="2" id="KW-1185">Reference proteome</keyword>
<protein>
    <submittedName>
        <fullName evidence="1">Uncharacterized protein</fullName>
    </submittedName>
</protein>
<organism evidence="1 2">
    <name type="scientific">Mycena metata</name>
    <dbReference type="NCBI Taxonomy" id="1033252"/>
    <lineage>
        <taxon>Eukaryota</taxon>
        <taxon>Fungi</taxon>
        <taxon>Dikarya</taxon>
        <taxon>Basidiomycota</taxon>
        <taxon>Agaricomycotina</taxon>
        <taxon>Agaricomycetes</taxon>
        <taxon>Agaricomycetidae</taxon>
        <taxon>Agaricales</taxon>
        <taxon>Marasmiineae</taxon>
        <taxon>Mycenaceae</taxon>
        <taxon>Mycena</taxon>
    </lineage>
</organism>
<dbReference type="Proteomes" id="UP001215598">
    <property type="component" value="Unassembled WGS sequence"/>
</dbReference>
<dbReference type="AlphaFoldDB" id="A0AAD7JZY1"/>
<comment type="caution">
    <text evidence="1">The sequence shown here is derived from an EMBL/GenBank/DDBJ whole genome shotgun (WGS) entry which is preliminary data.</text>
</comment>
<evidence type="ECO:0000313" key="1">
    <source>
        <dbReference type="EMBL" id="KAJ7773947.1"/>
    </source>
</evidence>
<dbReference type="EMBL" id="JARKIB010000012">
    <property type="protein sequence ID" value="KAJ7773947.1"/>
    <property type="molecule type" value="Genomic_DNA"/>
</dbReference>
<accession>A0AAD7JZY1</accession>